<dbReference type="Proteomes" id="UP001161388">
    <property type="component" value="Unassembled WGS sequence"/>
</dbReference>
<reference evidence="2" key="1">
    <citation type="journal article" date="2014" name="Int. J. Syst. Evol. Microbiol.">
        <title>Complete genome of a new Firmicutes species belonging to the dominant human colonic microbiota ('Ruminococcus bicirculans') reveals two chromosomes and a selective capacity to utilize plant glucans.</title>
        <authorList>
            <consortium name="NISC Comparative Sequencing Program"/>
            <person name="Wegmann U."/>
            <person name="Louis P."/>
            <person name="Goesmann A."/>
            <person name="Henrissat B."/>
            <person name="Duncan S.H."/>
            <person name="Flint H.J."/>
        </authorList>
    </citation>
    <scope>NUCLEOTIDE SEQUENCE</scope>
    <source>
        <strain evidence="2">NBRC 109915</strain>
    </source>
</reference>
<organism evidence="2 3">
    <name type="scientific">Sulfitobacter pacificus</name>
    <dbReference type="NCBI Taxonomy" id="1499314"/>
    <lineage>
        <taxon>Bacteria</taxon>
        <taxon>Pseudomonadati</taxon>
        <taxon>Pseudomonadota</taxon>
        <taxon>Alphaproteobacteria</taxon>
        <taxon>Rhodobacterales</taxon>
        <taxon>Roseobacteraceae</taxon>
        <taxon>Sulfitobacter</taxon>
    </lineage>
</organism>
<keyword evidence="1" id="KW-0732">Signal</keyword>
<reference evidence="2" key="2">
    <citation type="submission" date="2023-01" db="EMBL/GenBank/DDBJ databases">
        <title>Draft genome sequence of Sulfitobacter pacificus strain NBRC 109915.</title>
        <authorList>
            <person name="Sun Q."/>
            <person name="Mori K."/>
        </authorList>
    </citation>
    <scope>NUCLEOTIDE SEQUENCE</scope>
    <source>
        <strain evidence="2">NBRC 109915</strain>
    </source>
</reference>
<accession>A0ABQ5VFY6</accession>
<feature type="chain" id="PRO_5045830464" evidence="1">
    <location>
        <begin position="20"/>
        <end position="143"/>
    </location>
</feature>
<proteinExistence type="predicted"/>
<keyword evidence="3" id="KW-1185">Reference proteome</keyword>
<evidence type="ECO:0000313" key="3">
    <source>
        <dbReference type="Proteomes" id="UP001161388"/>
    </source>
</evidence>
<name>A0ABQ5VFY6_9RHOB</name>
<comment type="caution">
    <text evidence="2">The sequence shown here is derived from an EMBL/GenBank/DDBJ whole genome shotgun (WGS) entry which is preliminary data.</text>
</comment>
<gene>
    <name evidence="2" type="ORF">GCM10007927_07910</name>
</gene>
<protein>
    <submittedName>
        <fullName evidence="2">Uncharacterized protein</fullName>
    </submittedName>
</protein>
<feature type="signal peptide" evidence="1">
    <location>
        <begin position="1"/>
        <end position="19"/>
    </location>
</feature>
<dbReference type="EMBL" id="BSNL01000001">
    <property type="protein sequence ID" value="GLQ25988.1"/>
    <property type="molecule type" value="Genomic_DNA"/>
</dbReference>
<evidence type="ECO:0000256" key="1">
    <source>
        <dbReference type="SAM" id="SignalP"/>
    </source>
</evidence>
<evidence type="ECO:0000313" key="2">
    <source>
        <dbReference type="EMBL" id="GLQ25988.1"/>
    </source>
</evidence>
<sequence length="143" mass="15348">MRRLCLSLICAALPVSAVAQSYLAVNRLNVVPISATSFEVIESRGEGARGMWCAAADYVLNGQRQAGDQRLYVQSARGPSVTAPGRKGAVFTTDVNALPGGAKQSYSVSVRTAGLGLPLRHAYQFCKDYQIELEDILLRRSGS</sequence>
<dbReference type="RefSeq" id="WP_284370787.1">
    <property type="nucleotide sequence ID" value="NZ_BAABWP010000003.1"/>
</dbReference>